<evidence type="ECO:0000256" key="2">
    <source>
        <dbReference type="ARBA" id="ARBA00006810"/>
    </source>
</evidence>
<dbReference type="eggNOG" id="COG0356">
    <property type="taxonomic scope" value="Bacteria"/>
</dbReference>
<evidence type="ECO:0000256" key="1">
    <source>
        <dbReference type="ARBA" id="ARBA00004141"/>
    </source>
</evidence>
<evidence type="ECO:0000256" key="10">
    <source>
        <dbReference type="ARBA" id="ARBA00023310"/>
    </source>
</evidence>
<dbReference type="GO" id="GO:0005886">
    <property type="term" value="C:plasma membrane"/>
    <property type="evidence" value="ECO:0007669"/>
    <property type="project" value="UniProtKB-SubCell"/>
</dbReference>
<keyword evidence="14" id="KW-1185">Reference proteome</keyword>
<dbReference type="Pfam" id="PF00119">
    <property type="entry name" value="ATP-synt_A"/>
    <property type="match status" value="1"/>
</dbReference>
<feature type="transmembrane region" description="Helical" evidence="11">
    <location>
        <begin position="205"/>
        <end position="225"/>
    </location>
</feature>
<dbReference type="Proteomes" id="UP000002221">
    <property type="component" value="Chromosome"/>
</dbReference>
<feature type="transmembrane region" description="Helical" evidence="11">
    <location>
        <begin position="303"/>
        <end position="326"/>
    </location>
</feature>
<name>D0MDM3_RHOM4</name>
<evidence type="ECO:0000256" key="5">
    <source>
        <dbReference type="ARBA" id="ARBA00022692"/>
    </source>
</evidence>
<dbReference type="InterPro" id="IPR023011">
    <property type="entry name" value="ATP_synth_F0_asu_AS"/>
</dbReference>
<dbReference type="AlphaFoldDB" id="D0MDM3"/>
<feature type="transmembrane region" description="Helical" evidence="11">
    <location>
        <begin position="332"/>
        <end position="361"/>
    </location>
</feature>
<dbReference type="GO" id="GO:0046933">
    <property type="term" value="F:proton-transporting ATP synthase activity, rotational mechanism"/>
    <property type="evidence" value="ECO:0007669"/>
    <property type="project" value="UniProtKB-UniRule"/>
</dbReference>
<keyword evidence="5 11" id="KW-0812">Transmembrane</keyword>
<evidence type="ECO:0000256" key="9">
    <source>
        <dbReference type="ARBA" id="ARBA00023136"/>
    </source>
</evidence>
<dbReference type="InterPro" id="IPR000568">
    <property type="entry name" value="ATP_synth_F0_asu"/>
</dbReference>
<keyword evidence="7 11" id="KW-1133">Transmembrane helix</keyword>
<evidence type="ECO:0000313" key="14">
    <source>
        <dbReference type="Proteomes" id="UP000002221"/>
    </source>
</evidence>
<feature type="transmembrane region" description="Helical" evidence="11">
    <location>
        <begin position="143"/>
        <end position="161"/>
    </location>
</feature>
<keyword evidence="9 11" id="KW-0472">Membrane</keyword>
<dbReference type="KEGG" id="rmr:Rmar_0311"/>
<evidence type="ECO:0000256" key="11">
    <source>
        <dbReference type="HAMAP-Rule" id="MF_01393"/>
    </source>
</evidence>
<dbReference type="PRINTS" id="PR00123">
    <property type="entry name" value="ATPASEA"/>
</dbReference>
<protein>
    <recommendedName>
        <fullName evidence="11 12">ATP synthase subunit a</fullName>
    </recommendedName>
    <alternativeName>
        <fullName evidence="11">ATP synthase F0 sector subunit a</fullName>
    </alternativeName>
    <alternativeName>
        <fullName evidence="11">F-ATPase subunit 6</fullName>
    </alternativeName>
</protein>
<dbReference type="HOGENOM" id="CLU_041018_0_0_10"/>
<reference evidence="13 14" key="1">
    <citation type="journal article" date="2009" name="Stand. Genomic Sci.">
        <title>Complete genome sequence of Rhodothermus marinus type strain (R-10).</title>
        <authorList>
            <person name="Nolan M."/>
            <person name="Tindall B.J."/>
            <person name="Pomrenke H."/>
            <person name="Lapidus A."/>
            <person name="Copeland A."/>
            <person name="Glavina Del Rio T."/>
            <person name="Lucas S."/>
            <person name="Chen F."/>
            <person name="Tice H."/>
            <person name="Cheng J.F."/>
            <person name="Saunders E."/>
            <person name="Han C."/>
            <person name="Bruce D."/>
            <person name="Goodwin L."/>
            <person name="Chain P."/>
            <person name="Pitluck S."/>
            <person name="Ovchinikova G."/>
            <person name="Pati A."/>
            <person name="Ivanova N."/>
            <person name="Mavromatis K."/>
            <person name="Chen A."/>
            <person name="Palaniappan K."/>
            <person name="Land M."/>
            <person name="Hauser L."/>
            <person name="Chang Y.J."/>
            <person name="Jeffries C.D."/>
            <person name="Brettin T."/>
            <person name="Goker M."/>
            <person name="Bristow J."/>
            <person name="Eisen J.A."/>
            <person name="Markowitz V."/>
            <person name="Hugenholtz P."/>
            <person name="Kyrpides N.C."/>
            <person name="Klenk H.P."/>
            <person name="Detter J.C."/>
        </authorList>
    </citation>
    <scope>NUCLEOTIDE SEQUENCE [LARGE SCALE GENOMIC DNA]</scope>
    <source>
        <strain evidence="14">ATCC 43812 / DSM 4252 / R-10</strain>
    </source>
</reference>
<evidence type="ECO:0000256" key="6">
    <source>
        <dbReference type="ARBA" id="ARBA00022781"/>
    </source>
</evidence>
<dbReference type="PANTHER" id="PTHR11410">
    <property type="entry name" value="ATP SYNTHASE SUBUNIT A"/>
    <property type="match status" value="1"/>
</dbReference>
<gene>
    <name evidence="11" type="primary">atpB</name>
    <name evidence="13" type="ordered locus">Rmar_0311</name>
</gene>
<evidence type="ECO:0000256" key="4">
    <source>
        <dbReference type="ARBA" id="ARBA00022547"/>
    </source>
</evidence>
<keyword evidence="6 11" id="KW-0375">Hydrogen ion transport</keyword>
<evidence type="ECO:0000313" key="13">
    <source>
        <dbReference type="EMBL" id="ACY47216.1"/>
    </source>
</evidence>
<sequence length="400" mass="44204">MGDRTHIQQGWRRTGLWLAVVALFGLIPRPLLAAEEGEGNENISEVLIHHTADGYYVALEPFVTIELPRIFLVRTSEGSWRLDAFGSTASALHSGRYVADYEGHRYESSAELEELIAAHHHLYAELHPREGELVLDLSITRHYVFGLIAALLVLALFIPVAQRYRKGIGRTTAPRGVLQNLAEVFIVFVRDEIARPNIGEKADRFLPYLLTAFFFILFCNLLGLVPNLGAATSNLAVTGVLALFTFIIGTIYASKDHWKHIFWPPGVPVFVKPILIPVEIMGLFTRHAALAIRLFANMTAGTLVILSLIGLIFMINALFGALVAWMSTLPSVLLTLFISAIKLLVAFIQAYVFTLLSALFIGMSVAEHDHEHHEHEEEAGNEPVVHAVPTSDGARVVVHG</sequence>
<dbReference type="CDD" id="cd00310">
    <property type="entry name" value="ATP-synt_Fo_a_6"/>
    <property type="match status" value="1"/>
</dbReference>
<evidence type="ECO:0000256" key="7">
    <source>
        <dbReference type="ARBA" id="ARBA00022989"/>
    </source>
</evidence>
<comment type="subcellular location">
    <subcellularLocation>
        <location evidence="11">Cell inner membrane</location>
        <topology evidence="11">Multi-pass membrane protein</topology>
    </subcellularLocation>
    <subcellularLocation>
        <location evidence="12">Cell membrane</location>
        <topology evidence="12">Multi-pass membrane protein</topology>
    </subcellularLocation>
    <subcellularLocation>
        <location evidence="1">Membrane</location>
        <topology evidence="1">Multi-pass membrane protein</topology>
    </subcellularLocation>
</comment>
<comment type="function">
    <text evidence="11 12">Key component of the proton channel; it plays a direct role in the translocation of protons across the membrane.</text>
</comment>
<dbReference type="OrthoDB" id="9809130at2"/>
<dbReference type="PROSITE" id="PS00449">
    <property type="entry name" value="ATPASE_A"/>
    <property type="match status" value="1"/>
</dbReference>
<proteinExistence type="inferred from homology"/>
<organism evidence="13 14">
    <name type="scientific">Rhodothermus marinus (strain ATCC 43812 / DSM 4252 / R-10)</name>
    <name type="common">Rhodothermus obamensis</name>
    <dbReference type="NCBI Taxonomy" id="518766"/>
    <lineage>
        <taxon>Bacteria</taxon>
        <taxon>Pseudomonadati</taxon>
        <taxon>Rhodothermota</taxon>
        <taxon>Rhodothermia</taxon>
        <taxon>Rhodothermales</taxon>
        <taxon>Rhodothermaceae</taxon>
        <taxon>Rhodothermus</taxon>
    </lineage>
</organism>
<dbReference type="NCBIfam" id="TIGR01131">
    <property type="entry name" value="ATP_synt_6_or_A"/>
    <property type="match status" value="1"/>
</dbReference>
<comment type="similarity">
    <text evidence="2 11 12">Belongs to the ATPase A chain family.</text>
</comment>
<evidence type="ECO:0000256" key="12">
    <source>
        <dbReference type="RuleBase" id="RU000483"/>
    </source>
</evidence>
<keyword evidence="11" id="KW-1003">Cell membrane</keyword>
<keyword evidence="4 11" id="KW-0138">CF(0)</keyword>
<dbReference type="STRING" id="518766.Rmar_0311"/>
<dbReference type="HAMAP" id="MF_01393">
    <property type="entry name" value="ATP_synth_a_bact"/>
    <property type="match status" value="1"/>
</dbReference>
<dbReference type="PANTHER" id="PTHR11410:SF0">
    <property type="entry name" value="ATP SYNTHASE SUBUNIT A"/>
    <property type="match status" value="1"/>
</dbReference>
<dbReference type="Gene3D" id="1.20.120.220">
    <property type="entry name" value="ATP synthase, F0 complex, subunit A"/>
    <property type="match status" value="1"/>
</dbReference>
<dbReference type="RefSeq" id="WP_012842828.1">
    <property type="nucleotide sequence ID" value="NC_013501.1"/>
</dbReference>
<dbReference type="EMBL" id="CP001807">
    <property type="protein sequence ID" value="ACY47216.1"/>
    <property type="molecule type" value="Genomic_DNA"/>
</dbReference>
<keyword evidence="8 11" id="KW-0406">Ion transport</keyword>
<feature type="transmembrane region" description="Helical" evidence="11">
    <location>
        <begin position="231"/>
        <end position="253"/>
    </location>
</feature>
<keyword evidence="10 11" id="KW-0066">ATP synthesis</keyword>
<accession>D0MDM3</accession>
<evidence type="ECO:0000256" key="8">
    <source>
        <dbReference type="ARBA" id="ARBA00023065"/>
    </source>
</evidence>
<dbReference type="InterPro" id="IPR045083">
    <property type="entry name" value="ATP_synth_F0_asu_bact/mt"/>
</dbReference>
<dbReference type="SUPFAM" id="SSF81336">
    <property type="entry name" value="F1F0 ATP synthase subunit A"/>
    <property type="match status" value="1"/>
</dbReference>
<keyword evidence="11" id="KW-0997">Cell inner membrane</keyword>
<evidence type="ECO:0000256" key="3">
    <source>
        <dbReference type="ARBA" id="ARBA00022448"/>
    </source>
</evidence>
<keyword evidence="3 11" id="KW-0813">Transport</keyword>
<dbReference type="GO" id="GO:0045259">
    <property type="term" value="C:proton-transporting ATP synthase complex"/>
    <property type="evidence" value="ECO:0007669"/>
    <property type="project" value="UniProtKB-KW"/>
</dbReference>
<dbReference type="InterPro" id="IPR035908">
    <property type="entry name" value="F0_ATP_A_sf"/>
</dbReference>
<comment type="subunit">
    <text evidence="11">F-type ATPases have 2 components, CF(1) - the catalytic core - and CF(0) - the membrane proton channel. CF(1) has five subunits: alpha(3), beta(3), gamma(1), delta(1), epsilon(1). CF(0) has three main subunits: a(1), b(2) and c(9-12). The alpha and beta chains form an alternating ring which encloses part of the gamma chain. CF(1) is attached to CF(0) by a central stalk formed by the gamma and epsilon chains, while a peripheral stalk is formed by the delta and b chains.</text>
</comment>